<organism evidence="1">
    <name type="scientific">Enterococcus faecalis</name>
    <name type="common">Streptococcus faecalis</name>
    <dbReference type="NCBI Taxonomy" id="1351"/>
    <lineage>
        <taxon>Bacteria</taxon>
        <taxon>Bacillati</taxon>
        <taxon>Bacillota</taxon>
        <taxon>Bacilli</taxon>
        <taxon>Lactobacillales</taxon>
        <taxon>Enterococcaceae</taxon>
        <taxon>Enterococcus</taxon>
    </lineage>
</organism>
<gene>
    <name evidence="1" type="ORF">pLG2-0034</name>
</gene>
<geneLocation type="plasmid" evidence="1">
    <name>pLG2</name>
</geneLocation>
<dbReference type="EMBL" id="HQ426665">
    <property type="protein sequence ID" value="AEF32594.1"/>
    <property type="molecule type" value="Genomic_DNA"/>
</dbReference>
<protein>
    <submittedName>
        <fullName evidence="1">Uncharacterized protein</fullName>
    </submittedName>
</protein>
<sequence>MFVLGAWYFFRSCKIPDHFRLMGVLTHVERKWSGILQAEKAFYTKRRGHATTIYNSTHFPVVFLSISMMFPKFDTLY</sequence>
<dbReference type="AlphaFoldDB" id="F6KLQ3"/>
<reference evidence="1" key="1">
    <citation type="journal article" date="2011" name="PLoS ONE">
        <title>Intra- and Interspecies Genomic Transfer of the Enterococcus faecalis Pathogenicity Island.</title>
        <authorList>
            <person name="Laverde Gomez J.A."/>
            <person name="Hendrickx A.P."/>
            <person name="Willems R.J."/>
            <person name="Top J."/>
            <person name="Sava I."/>
            <person name="Huebner J."/>
            <person name="Witte W."/>
            <person name="Werner G."/>
        </authorList>
    </citation>
    <scope>NUCLEOTIDE SEQUENCE</scope>
    <source>
        <strain evidence="1">OG1RF x UW3114 T-12</strain>
        <plasmid evidence="1">pLG2</plasmid>
    </source>
</reference>
<name>F6KLQ3_ENTFL</name>
<evidence type="ECO:0000313" key="1">
    <source>
        <dbReference type="EMBL" id="AEF32594.1"/>
    </source>
</evidence>
<keyword evidence="1" id="KW-0614">Plasmid</keyword>
<proteinExistence type="predicted"/>
<accession>F6KLQ3</accession>